<name>A0A537IRI0_9BACT</name>
<dbReference type="Gene3D" id="2.60.200.40">
    <property type="match status" value="1"/>
</dbReference>
<gene>
    <name evidence="4" type="ORF">E6H05_08640</name>
</gene>
<dbReference type="Gene3D" id="3.40.50.10330">
    <property type="entry name" value="Probable inorganic polyphosphate/atp-NAD kinase, domain 1"/>
    <property type="match status" value="1"/>
</dbReference>
<protein>
    <submittedName>
        <fullName evidence="4">Diacylglycerol kinase</fullName>
    </submittedName>
</protein>
<comment type="cofactor">
    <cofactor evidence="1">
        <name>Mg(2+)</name>
        <dbReference type="ChEBI" id="CHEBI:18420"/>
    </cofactor>
</comment>
<evidence type="ECO:0000313" key="4">
    <source>
        <dbReference type="EMBL" id="TMI73914.1"/>
    </source>
</evidence>
<dbReference type="AlphaFoldDB" id="A0A537IRI0"/>
<evidence type="ECO:0000313" key="5">
    <source>
        <dbReference type="Proteomes" id="UP000318834"/>
    </source>
</evidence>
<dbReference type="PROSITE" id="PS50146">
    <property type="entry name" value="DAGK"/>
    <property type="match status" value="1"/>
</dbReference>
<dbReference type="GO" id="GO:0016301">
    <property type="term" value="F:kinase activity"/>
    <property type="evidence" value="ECO:0007669"/>
    <property type="project" value="UniProtKB-KW"/>
</dbReference>
<dbReference type="SUPFAM" id="SSF111331">
    <property type="entry name" value="NAD kinase/diacylglycerol kinase-like"/>
    <property type="match status" value="1"/>
</dbReference>
<dbReference type="InterPro" id="IPR001206">
    <property type="entry name" value="Diacylglycerol_kinase_cat_dom"/>
</dbReference>
<sequence>MVPGDHLAWGVRLRTCALEGGVGASVHGAVAAPGGRDARVARPDHAHISARRLFRCLRRAGTPPGKWRHQGRIPSGYGRGVSAERRVVFLVNPGAGSGRVLARLHAALAPAPQLVARARTAVVRSLEEAGEVVQGLAPDEVPVAAGGDGTVNLLARALRAAGMADRPLATLPLGTGNAFGHPFGLGTVRGALRAIEAGTPRLIDVMTTTHSELPLALVSISAGFESRMLAAVERRPAWRRWLGLVPGLLCVATRSWTGIGVTVDGEPLVRRAEQVYNAGLYNLPCYGFGWLMWPEADATDGEAEAVACLSARAYWRTLHRGLRTAQPSADGDPRWRRWRRARFEADGPVQIDGEVVSGMEFEVAIESRGLSVLVMPGGILT</sequence>
<dbReference type="SMART" id="SM00046">
    <property type="entry name" value="DAGKc"/>
    <property type="match status" value="1"/>
</dbReference>
<proteinExistence type="inferred from homology"/>
<dbReference type="EMBL" id="VBAP01000061">
    <property type="protein sequence ID" value="TMI73914.1"/>
    <property type="molecule type" value="Genomic_DNA"/>
</dbReference>
<dbReference type="Pfam" id="PF00781">
    <property type="entry name" value="DAGK_cat"/>
    <property type="match status" value="1"/>
</dbReference>
<comment type="similarity">
    <text evidence="2">Belongs to the diacylglycerol/lipid kinase family.</text>
</comment>
<organism evidence="4 5">
    <name type="scientific">Candidatus Segetimicrobium genomatis</name>
    <dbReference type="NCBI Taxonomy" id="2569760"/>
    <lineage>
        <taxon>Bacteria</taxon>
        <taxon>Bacillati</taxon>
        <taxon>Candidatus Sysuimicrobiota</taxon>
        <taxon>Candidatus Sysuimicrobiia</taxon>
        <taxon>Candidatus Sysuimicrobiales</taxon>
        <taxon>Candidatus Segetimicrobiaceae</taxon>
        <taxon>Candidatus Segetimicrobium</taxon>
    </lineage>
</organism>
<dbReference type="InterPro" id="IPR050187">
    <property type="entry name" value="Lipid_Phosphate_FormReg"/>
</dbReference>
<dbReference type="InterPro" id="IPR017438">
    <property type="entry name" value="ATP-NAD_kinase_N"/>
</dbReference>
<feature type="domain" description="DAGKc" evidence="3">
    <location>
        <begin position="82"/>
        <end position="211"/>
    </location>
</feature>
<dbReference type="PANTHER" id="PTHR12358:SF54">
    <property type="entry name" value="SPHINGOSINE KINASE RELATED PROTEIN"/>
    <property type="match status" value="1"/>
</dbReference>
<reference evidence="4 5" key="1">
    <citation type="journal article" date="2019" name="Nat. Microbiol.">
        <title>Mediterranean grassland soil C-N compound turnover is dependent on rainfall and depth, and is mediated by genomically divergent microorganisms.</title>
        <authorList>
            <person name="Diamond S."/>
            <person name="Andeer P.F."/>
            <person name="Li Z."/>
            <person name="Crits-Christoph A."/>
            <person name="Burstein D."/>
            <person name="Anantharaman K."/>
            <person name="Lane K.R."/>
            <person name="Thomas B.C."/>
            <person name="Pan C."/>
            <person name="Northen T.R."/>
            <person name="Banfield J.F."/>
        </authorList>
    </citation>
    <scope>NUCLEOTIDE SEQUENCE [LARGE SCALE GENOMIC DNA]</scope>
    <source>
        <strain evidence="4">NP_8</strain>
    </source>
</reference>
<dbReference type="InterPro" id="IPR016064">
    <property type="entry name" value="NAD/diacylglycerol_kinase_sf"/>
</dbReference>
<dbReference type="Proteomes" id="UP000318834">
    <property type="component" value="Unassembled WGS sequence"/>
</dbReference>
<keyword evidence="4" id="KW-0808">Transferase</keyword>
<comment type="caution">
    <text evidence="4">The sequence shown here is derived from an EMBL/GenBank/DDBJ whole genome shotgun (WGS) entry which is preliminary data.</text>
</comment>
<dbReference type="PANTHER" id="PTHR12358">
    <property type="entry name" value="SPHINGOSINE KINASE"/>
    <property type="match status" value="1"/>
</dbReference>
<evidence type="ECO:0000256" key="2">
    <source>
        <dbReference type="ARBA" id="ARBA00005983"/>
    </source>
</evidence>
<keyword evidence="4" id="KW-0418">Kinase</keyword>
<evidence type="ECO:0000259" key="3">
    <source>
        <dbReference type="PROSITE" id="PS50146"/>
    </source>
</evidence>
<accession>A0A537IRI0</accession>
<evidence type="ECO:0000256" key="1">
    <source>
        <dbReference type="ARBA" id="ARBA00001946"/>
    </source>
</evidence>